<keyword evidence="4" id="KW-0689">Ribosomal protein</keyword>
<sequence>MSWRLRRAGSADLDAVMALEEASFETDAWSRESMAREIGHPYGYYLVGLDAEGPDPDLATDPGALRGYAGLLCPPGSDFADIQTIAVAPSARGRGLGRQLMARLLAEATDRGARSVLLEVRADNPVAHSLYLSLGFADIARRPKYYQPDGVDAVVMQLELPSRGPAFADTRGETP</sequence>
<dbReference type="NCBIfam" id="TIGR01575">
    <property type="entry name" value="rimI"/>
    <property type="match status" value="1"/>
</dbReference>
<dbReference type="EMBL" id="JANLCK010000001">
    <property type="protein sequence ID" value="MCS5724830.1"/>
    <property type="molecule type" value="Genomic_DNA"/>
</dbReference>
<evidence type="ECO:0000313" key="4">
    <source>
        <dbReference type="EMBL" id="MCS5724830.1"/>
    </source>
</evidence>
<reference evidence="4" key="1">
    <citation type="submission" date="2022-08" db="EMBL/GenBank/DDBJ databases">
        <authorList>
            <person name="Deng Y."/>
            <person name="Han X.-F."/>
            <person name="Zhang Y.-Q."/>
        </authorList>
    </citation>
    <scope>NUCLEOTIDE SEQUENCE</scope>
    <source>
        <strain evidence="4">CPCC 203407</strain>
    </source>
</reference>
<keyword evidence="4" id="KW-0687">Ribonucleoprotein</keyword>
<dbReference type="GO" id="GO:0005840">
    <property type="term" value="C:ribosome"/>
    <property type="evidence" value="ECO:0007669"/>
    <property type="project" value="UniProtKB-KW"/>
</dbReference>
<evidence type="ECO:0000313" key="5">
    <source>
        <dbReference type="Proteomes" id="UP001165587"/>
    </source>
</evidence>
<dbReference type="PROSITE" id="PS51186">
    <property type="entry name" value="GNAT"/>
    <property type="match status" value="1"/>
</dbReference>
<name>A0AA41XEM6_9MICO</name>
<gene>
    <name evidence="4" type="primary">rimI</name>
    <name evidence="4" type="ORF">N1028_02870</name>
</gene>
<dbReference type="Gene3D" id="3.40.630.30">
    <property type="match status" value="1"/>
</dbReference>
<organism evidence="4 5">
    <name type="scientific">Herbiconiux oxytropis</name>
    <dbReference type="NCBI Taxonomy" id="2970915"/>
    <lineage>
        <taxon>Bacteria</taxon>
        <taxon>Bacillati</taxon>
        <taxon>Actinomycetota</taxon>
        <taxon>Actinomycetes</taxon>
        <taxon>Micrococcales</taxon>
        <taxon>Microbacteriaceae</taxon>
        <taxon>Herbiconiux</taxon>
    </lineage>
</organism>
<protein>
    <submittedName>
        <fullName evidence="4">Ribosomal protein S18-alanine N-acetyltransferase</fullName>
        <ecNumber evidence="4">2.3.1.266</ecNumber>
    </submittedName>
</protein>
<dbReference type="InterPro" id="IPR050832">
    <property type="entry name" value="Bact_Acetyltransf"/>
</dbReference>
<dbReference type="Pfam" id="PF00583">
    <property type="entry name" value="Acetyltransf_1"/>
    <property type="match status" value="1"/>
</dbReference>
<dbReference type="InterPro" id="IPR006464">
    <property type="entry name" value="AcTrfase_RimI/Ard1"/>
</dbReference>
<dbReference type="CDD" id="cd04301">
    <property type="entry name" value="NAT_SF"/>
    <property type="match status" value="1"/>
</dbReference>
<keyword evidence="5" id="KW-1185">Reference proteome</keyword>
<feature type="domain" description="N-acetyltransferase" evidence="3">
    <location>
        <begin position="3"/>
        <end position="161"/>
    </location>
</feature>
<dbReference type="InterPro" id="IPR016181">
    <property type="entry name" value="Acyl_CoA_acyltransferase"/>
</dbReference>
<keyword evidence="1 4" id="KW-0808">Transferase</keyword>
<dbReference type="AlphaFoldDB" id="A0AA41XEM6"/>
<evidence type="ECO:0000259" key="3">
    <source>
        <dbReference type="PROSITE" id="PS51186"/>
    </source>
</evidence>
<dbReference type="PANTHER" id="PTHR43877">
    <property type="entry name" value="AMINOALKYLPHOSPHONATE N-ACETYLTRANSFERASE-RELATED-RELATED"/>
    <property type="match status" value="1"/>
</dbReference>
<evidence type="ECO:0000256" key="2">
    <source>
        <dbReference type="ARBA" id="ARBA00023315"/>
    </source>
</evidence>
<accession>A0AA41XEM6</accession>
<comment type="caution">
    <text evidence="4">The sequence shown here is derived from an EMBL/GenBank/DDBJ whole genome shotgun (WGS) entry which is preliminary data.</text>
</comment>
<dbReference type="SUPFAM" id="SSF55729">
    <property type="entry name" value="Acyl-CoA N-acyltransferases (Nat)"/>
    <property type="match status" value="1"/>
</dbReference>
<evidence type="ECO:0000256" key="1">
    <source>
        <dbReference type="ARBA" id="ARBA00022679"/>
    </source>
</evidence>
<proteinExistence type="predicted"/>
<dbReference type="EC" id="2.3.1.266" evidence="4"/>
<dbReference type="Proteomes" id="UP001165587">
    <property type="component" value="Unassembled WGS sequence"/>
</dbReference>
<dbReference type="GO" id="GO:0008999">
    <property type="term" value="F:protein-N-terminal-alanine acetyltransferase activity"/>
    <property type="evidence" value="ECO:0007669"/>
    <property type="project" value="UniProtKB-EC"/>
</dbReference>
<dbReference type="PANTHER" id="PTHR43877:SF2">
    <property type="entry name" value="AMINOALKYLPHOSPHONATE N-ACETYLTRANSFERASE-RELATED"/>
    <property type="match status" value="1"/>
</dbReference>
<keyword evidence="2 4" id="KW-0012">Acyltransferase</keyword>
<dbReference type="InterPro" id="IPR000182">
    <property type="entry name" value="GNAT_dom"/>
</dbReference>
<dbReference type="RefSeq" id="WP_259525266.1">
    <property type="nucleotide sequence ID" value="NZ_JANLCK010000001.1"/>
</dbReference>